<dbReference type="EMBL" id="LHPG02000007">
    <property type="protein sequence ID" value="PRW57079.1"/>
    <property type="molecule type" value="Genomic_DNA"/>
</dbReference>
<accession>A0A2P6TSP3</accession>
<dbReference type="Proteomes" id="UP000239899">
    <property type="component" value="Unassembled WGS sequence"/>
</dbReference>
<name>A0A2P6TSP3_CHLSO</name>
<proteinExistence type="predicted"/>
<keyword evidence="1" id="KW-0812">Transmembrane</keyword>
<keyword evidence="1" id="KW-1133">Transmembrane helix</keyword>
<dbReference type="GO" id="GO:0016740">
    <property type="term" value="F:transferase activity"/>
    <property type="evidence" value="ECO:0007669"/>
    <property type="project" value="UniProtKB-KW"/>
</dbReference>
<feature type="transmembrane region" description="Helical" evidence="1">
    <location>
        <begin position="83"/>
        <end position="103"/>
    </location>
</feature>
<evidence type="ECO:0000313" key="2">
    <source>
        <dbReference type="EMBL" id="PRW57079.1"/>
    </source>
</evidence>
<sequence length="279" mass="29796">MLLLLLALRTVAVERLYGLAAMAALHSLVLEALALLASRCPARYVPQRRWIITLAIAHLSATIHLLSMRGGMNIFALASSSPIHLLFWMCIGNGAFYTALYAVHSQLSVSWSWRALPALAVLPMLRGGALCVLLLRAPGAELALRRLFHLLELLHCIPILPLAQLSASNLPPASQCRAINAWAALMIGAAVPLAIQAVWELARWRAFQQQRAAAAAAAAAARAGTSAEHRAGAVGATAEDEQQEGAEFWHAPVSAGHRLPVILVLCSSLVWCLAVLAEG</sequence>
<feature type="transmembrane region" description="Helical" evidence="1">
    <location>
        <begin position="50"/>
        <end position="71"/>
    </location>
</feature>
<organism evidence="2 3">
    <name type="scientific">Chlorella sorokiniana</name>
    <name type="common">Freshwater green alga</name>
    <dbReference type="NCBI Taxonomy" id="3076"/>
    <lineage>
        <taxon>Eukaryota</taxon>
        <taxon>Viridiplantae</taxon>
        <taxon>Chlorophyta</taxon>
        <taxon>core chlorophytes</taxon>
        <taxon>Trebouxiophyceae</taxon>
        <taxon>Chlorellales</taxon>
        <taxon>Chlorellaceae</taxon>
        <taxon>Chlorella clade</taxon>
        <taxon>Chlorella</taxon>
    </lineage>
</organism>
<gene>
    <name evidence="2" type="ORF">C2E21_3924</name>
</gene>
<evidence type="ECO:0000313" key="3">
    <source>
        <dbReference type="Proteomes" id="UP000239899"/>
    </source>
</evidence>
<evidence type="ECO:0000256" key="1">
    <source>
        <dbReference type="SAM" id="Phobius"/>
    </source>
</evidence>
<comment type="caution">
    <text evidence="2">The sequence shown here is derived from an EMBL/GenBank/DDBJ whole genome shotgun (WGS) entry which is preliminary data.</text>
</comment>
<reference evidence="2 3" key="1">
    <citation type="journal article" date="2018" name="Plant J.">
        <title>Genome sequences of Chlorella sorokiniana UTEX 1602 and Micractinium conductrix SAG 241.80: implications to maltose excretion by a green alga.</title>
        <authorList>
            <person name="Arriola M.B."/>
            <person name="Velmurugan N."/>
            <person name="Zhang Y."/>
            <person name="Plunkett M.H."/>
            <person name="Hondzo H."/>
            <person name="Barney B.M."/>
        </authorList>
    </citation>
    <scope>NUCLEOTIDE SEQUENCE [LARGE SCALE GENOMIC DNA]</scope>
    <source>
        <strain evidence="3">UTEX 1602</strain>
    </source>
</reference>
<keyword evidence="1" id="KW-0472">Membrane</keyword>
<keyword evidence="3" id="KW-1185">Reference proteome</keyword>
<feature type="transmembrane region" description="Helical" evidence="1">
    <location>
        <begin position="179"/>
        <end position="199"/>
    </location>
</feature>
<dbReference type="AlphaFoldDB" id="A0A2P6TSP3"/>
<feature type="transmembrane region" description="Helical" evidence="1">
    <location>
        <begin position="115"/>
        <end position="135"/>
    </location>
</feature>
<protein>
    <submittedName>
        <fullName evidence="2">Cdp-diacylglycerol--inositol 3-phosphatidyltransferase</fullName>
    </submittedName>
</protein>
<feature type="transmembrane region" description="Helical" evidence="1">
    <location>
        <begin position="16"/>
        <end position="38"/>
    </location>
</feature>